<accession>E6K020</accession>
<dbReference type="Proteomes" id="UP000004946">
    <property type="component" value="Chromosome"/>
</dbReference>
<evidence type="ECO:0000313" key="2">
    <source>
        <dbReference type="EMBL" id="EFT84132.1"/>
    </source>
</evidence>
<gene>
    <name evidence="2" type="ORF">HMPREF0620_1137</name>
</gene>
<feature type="compositionally biased region" description="Basic and acidic residues" evidence="1">
    <location>
        <begin position="22"/>
        <end position="31"/>
    </location>
</feature>
<sequence length="87" mass="9736">MAQSKSDRKEDMTMSQMSPSPADERKNRLEEVGLSGPEARFGQDQEPSLYSHFPSLNKPADADFSRVIADYQEALETLQDQLNSQAS</sequence>
<comment type="caution">
    <text evidence="2">The sequence shown here is derived from an EMBL/GenBank/DDBJ whole genome shotgun (WGS) entry which is preliminary data.</text>
</comment>
<feature type="region of interest" description="Disordered" evidence="1">
    <location>
        <begin position="1"/>
        <end position="57"/>
    </location>
</feature>
<dbReference type="HOGENOM" id="CLU_2684479_0_0_11"/>
<reference evidence="2 3" key="1">
    <citation type="submission" date="2010-12" db="EMBL/GenBank/DDBJ databases">
        <authorList>
            <person name="Muzny D."/>
            <person name="Qin X."/>
            <person name="Buhay C."/>
            <person name="Dugan-Rocha S."/>
            <person name="Ding Y."/>
            <person name="Chen G."/>
            <person name="Hawes A."/>
            <person name="Holder M."/>
            <person name="Jhangiani S."/>
            <person name="Johnson A."/>
            <person name="Khan Z."/>
            <person name="Li Z."/>
            <person name="Liu W."/>
            <person name="Liu X."/>
            <person name="Perez L."/>
            <person name="Shen H."/>
            <person name="Wang Q."/>
            <person name="Watt J."/>
            <person name="Xi L."/>
            <person name="Xin Y."/>
            <person name="Zhou J."/>
            <person name="Deng J."/>
            <person name="Jiang H."/>
            <person name="Liu Y."/>
            <person name="Qu J."/>
            <person name="Song X.-Z."/>
            <person name="Zhang L."/>
            <person name="Villasana D."/>
            <person name="Johnson A."/>
            <person name="Liu J."/>
            <person name="Liyanage D."/>
            <person name="Lorensuhewa L."/>
            <person name="Robinson T."/>
            <person name="Song A."/>
            <person name="Song B.-B."/>
            <person name="Dinh H."/>
            <person name="Thornton R."/>
            <person name="Coyle M."/>
            <person name="Francisco L."/>
            <person name="Jackson L."/>
            <person name="Javaid M."/>
            <person name="Korchina V."/>
            <person name="Kovar C."/>
            <person name="Mata R."/>
            <person name="Mathew T."/>
            <person name="Ngo R."/>
            <person name="Nguyen L."/>
            <person name="Nguyen N."/>
            <person name="Okwuonu G."/>
            <person name="Ongeri F."/>
            <person name="Pham C."/>
            <person name="Simmons D."/>
            <person name="Wilczek-Boney K."/>
            <person name="Hale W."/>
            <person name="Jakkamsetti A."/>
            <person name="Pham P."/>
            <person name="Ruth R."/>
            <person name="San Lucas F."/>
            <person name="Warren J."/>
            <person name="Zhang J."/>
            <person name="Zhao Z."/>
            <person name="Zhou C."/>
            <person name="Zhu D."/>
            <person name="Lee S."/>
            <person name="Bess C."/>
            <person name="Blankenburg K."/>
            <person name="Forbes L."/>
            <person name="Fu Q."/>
            <person name="Gubbala S."/>
            <person name="Hirani K."/>
            <person name="Jayaseelan J.C."/>
            <person name="Lara F."/>
            <person name="Munidasa M."/>
            <person name="Palculict T."/>
            <person name="Patil S."/>
            <person name="Pu L.-L."/>
            <person name="Saada N."/>
            <person name="Tang L."/>
            <person name="Weissenberger G."/>
            <person name="Zhu Y."/>
            <person name="Hemphill L."/>
            <person name="Shang Y."/>
            <person name="Youmans B."/>
            <person name="Ayvaz T."/>
            <person name="Ross M."/>
            <person name="Santibanez J."/>
            <person name="Aqrawi P."/>
            <person name="Gross S."/>
            <person name="Joshi V."/>
            <person name="Fowler G."/>
            <person name="Nazareth L."/>
            <person name="Reid J."/>
            <person name="Worley K."/>
            <person name="Petrosino J."/>
            <person name="Highlander S."/>
            <person name="Gibbs R."/>
        </authorList>
    </citation>
    <scope>NUCLEOTIDE SEQUENCE [LARGE SCALE GENOMIC DNA]</scope>
    <source>
        <strain evidence="2 3">DSM 10105</strain>
    </source>
</reference>
<feature type="compositionally biased region" description="Basic and acidic residues" evidence="1">
    <location>
        <begin position="1"/>
        <end position="12"/>
    </location>
</feature>
<name>E6K020_PARDN</name>
<organism evidence="2 3">
    <name type="scientific">Parascardovia denticolens DSM 10105 = JCM 12538</name>
    <dbReference type="NCBI Taxonomy" id="864564"/>
    <lineage>
        <taxon>Bacteria</taxon>
        <taxon>Bacillati</taxon>
        <taxon>Actinomycetota</taxon>
        <taxon>Actinomycetes</taxon>
        <taxon>Bifidobacteriales</taxon>
        <taxon>Bifidobacteriaceae</taxon>
        <taxon>Parascardovia</taxon>
    </lineage>
</organism>
<dbReference type="EMBL" id="AEON01000001">
    <property type="protein sequence ID" value="EFT84132.1"/>
    <property type="molecule type" value="Genomic_DNA"/>
</dbReference>
<proteinExistence type="predicted"/>
<protein>
    <submittedName>
        <fullName evidence="2">Uncharacterized protein</fullName>
    </submittedName>
</protein>
<evidence type="ECO:0000313" key="3">
    <source>
        <dbReference type="Proteomes" id="UP000004946"/>
    </source>
</evidence>
<evidence type="ECO:0000256" key="1">
    <source>
        <dbReference type="SAM" id="MobiDB-lite"/>
    </source>
</evidence>
<keyword evidence="3" id="KW-1185">Reference proteome</keyword>
<dbReference type="AlphaFoldDB" id="E6K020"/>